<reference evidence="2" key="1">
    <citation type="submission" date="2018-06" db="EMBL/GenBank/DDBJ databases">
        <authorList>
            <person name="Zhirakovskaya E."/>
        </authorList>
    </citation>
    <scope>NUCLEOTIDE SEQUENCE</scope>
</reference>
<dbReference type="InterPro" id="IPR012433">
    <property type="entry name" value="Imm11"/>
</dbReference>
<dbReference type="AlphaFoldDB" id="A0A3B0ZNN6"/>
<accession>A0A3B0ZNN6</accession>
<name>A0A3B0ZNN6_9ZZZZ</name>
<sequence length="181" mass="20789">MSKYYLMAQKVPDNGTVIQKVSHKRTRQKTGHFLPNDFEGPYICILLGQFANGVMSTFYMSPAIIGTKQFYQDLLDCGIDNIEVKPVVINDPVNEKTIDNYVLLNIIGRISCADMEKSEYGTIGKDMHVMNKLVINLEKAYNFDLFLADEDTDCIVISERVYKYLTKKGYTDIYFEELEHV</sequence>
<feature type="domain" description="Immunity MXAN-0049 protein" evidence="1">
    <location>
        <begin position="82"/>
        <end position="178"/>
    </location>
</feature>
<proteinExistence type="predicted"/>
<evidence type="ECO:0000313" key="2">
    <source>
        <dbReference type="EMBL" id="VAW88947.1"/>
    </source>
</evidence>
<protein>
    <recommendedName>
        <fullName evidence="1">Immunity MXAN-0049 protein domain-containing protein</fullName>
    </recommendedName>
</protein>
<evidence type="ECO:0000259" key="1">
    <source>
        <dbReference type="Pfam" id="PF07791"/>
    </source>
</evidence>
<dbReference type="EMBL" id="UOFQ01000113">
    <property type="protein sequence ID" value="VAW88947.1"/>
    <property type="molecule type" value="Genomic_DNA"/>
</dbReference>
<organism evidence="2">
    <name type="scientific">hydrothermal vent metagenome</name>
    <dbReference type="NCBI Taxonomy" id="652676"/>
    <lineage>
        <taxon>unclassified sequences</taxon>
        <taxon>metagenomes</taxon>
        <taxon>ecological metagenomes</taxon>
    </lineage>
</organism>
<dbReference type="Pfam" id="PF07791">
    <property type="entry name" value="Imm11"/>
    <property type="match status" value="1"/>
</dbReference>
<gene>
    <name evidence="2" type="ORF">MNBD_GAMMA17-1956</name>
</gene>